<dbReference type="InterPro" id="IPR047575">
    <property type="entry name" value="Sm"/>
</dbReference>
<dbReference type="EMBL" id="LT558117">
    <property type="protein sequence ID" value="SAM62102.1"/>
    <property type="molecule type" value="Genomic_DNA"/>
</dbReference>
<evidence type="ECO:0000256" key="2">
    <source>
        <dbReference type="ARBA" id="ARBA00006850"/>
    </source>
</evidence>
<dbReference type="FunFam" id="2.30.30.100:FF:000043">
    <property type="entry name" value="U6 snRNA-associated Sm-like protein LSm7"/>
    <property type="match status" value="1"/>
</dbReference>
<evidence type="ECO:0000256" key="1">
    <source>
        <dbReference type="ARBA" id="ARBA00004123"/>
    </source>
</evidence>
<comment type="subcellular location">
    <subcellularLocation>
        <location evidence="1">Nucleus</location>
    </subcellularLocation>
</comment>
<evidence type="ECO:0000256" key="5">
    <source>
        <dbReference type="ARBA" id="ARBA00022884"/>
    </source>
</evidence>
<evidence type="ECO:0000256" key="6">
    <source>
        <dbReference type="ARBA" id="ARBA00023187"/>
    </source>
</evidence>
<dbReference type="SMART" id="SM00651">
    <property type="entry name" value="Sm"/>
    <property type="match status" value="1"/>
</dbReference>
<dbReference type="InterPro" id="IPR017132">
    <property type="entry name" value="Lsm7"/>
</dbReference>
<keyword evidence="6" id="KW-0508">mRNA splicing</keyword>
<name>A0A1K0GW55_9BASI</name>
<dbReference type="GO" id="GO:0005689">
    <property type="term" value="C:U12-type spliceosomal complex"/>
    <property type="evidence" value="ECO:0007669"/>
    <property type="project" value="TreeGrafter"/>
</dbReference>
<dbReference type="PANTHER" id="PTHR10553:SF5">
    <property type="entry name" value="U6 SNRNA-ASSOCIATED SM-LIKE PROTEIN LSM7"/>
    <property type="match status" value="1"/>
</dbReference>
<evidence type="ECO:0000256" key="9">
    <source>
        <dbReference type="SAM" id="MobiDB-lite"/>
    </source>
</evidence>
<keyword evidence="7" id="KW-0539">Nucleus</keyword>
<dbReference type="PROSITE" id="PS52002">
    <property type="entry name" value="SM"/>
    <property type="match status" value="1"/>
</dbReference>
<dbReference type="OrthoDB" id="274944at2759"/>
<evidence type="ECO:0000256" key="3">
    <source>
        <dbReference type="ARBA" id="ARBA00022664"/>
    </source>
</evidence>
<keyword evidence="3" id="KW-0507">mRNA processing</keyword>
<feature type="compositionally biased region" description="Low complexity" evidence="9">
    <location>
        <begin position="14"/>
        <end position="34"/>
    </location>
</feature>
<dbReference type="Gene3D" id="2.30.30.100">
    <property type="match status" value="1"/>
</dbReference>
<dbReference type="GO" id="GO:1990726">
    <property type="term" value="C:Lsm1-7-Pat1 complex"/>
    <property type="evidence" value="ECO:0007669"/>
    <property type="project" value="TreeGrafter"/>
</dbReference>
<dbReference type="GO" id="GO:0005688">
    <property type="term" value="C:U6 snRNP"/>
    <property type="evidence" value="ECO:0007669"/>
    <property type="project" value="TreeGrafter"/>
</dbReference>
<keyword evidence="5" id="KW-0694">RNA-binding</keyword>
<reference evidence="12" key="1">
    <citation type="submission" date="2016-04" db="EMBL/GenBank/DDBJ databases">
        <authorList>
            <person name="Guldener U."/>
            <person name="Guldener U."/>
        </authorList>
    </citation>
    <scope>NUCLEOTIDE SEQUENCE [LARGE SCALE GENOMIC DNA]</scope>
    <source>
        <strain evidence="12">UB2112</strain>
    </source>
</reference>
<evidence type="ECO:0000256" key="4">
    <source>
        <dbReference type="ARBA" id="ARBA00022728"/>
    </source>
</evidence>
<keyword evidence="4" id="KW-0747">Spliceosome</keyword>
<keyword evidence="8" id="KW-0687">Ribonucleoprotein</keyword>
<comment type="similarity">
    <text evidence="2">Belongs to the snRNP Sm proteins family.</text>
</comment>
<dbReference type="GO" id="GO:0097526">
    <property type="term" value="C:spliceosomal tri-snRNP complex"/>
    <property type="evidence" value="ECO:0007669"/>
    <property type="project" value="TreeGrafter"/>
</dbReference>
<dbReference type="GO" id="GO:0071004">
    <property type="term" value="C:U2-type prespliceosome"/>
    <property type="evidence" value="ECO:0007669"/>
    <property type="project" value="TreeGrafter"/>
</dbReference>
<protein>
    <submittedName>
        <fullName evidence="11">Related to snRNP protein</fullName>
    </submittedName>
</protein>
<dbReference type="GO" id="GO:0000956">
    <property type="term" value="P:nuclear-transcribed mRNA catabolic process"/>
    <property type="evidence" value="ECO:0007669"/>
    <property type="project" value="InterPro"/>
</dbReference>
<evidence type="ECO:0000256" key="7">
    <source>
        <dbReference type="ARBA" id="ARBA00023242"/>
    </source>
</evidence>
<dbReference type="InterPro" id="IPR044641">
    <property type="entry name" value="Lsm7/SmG-like"/>
</dbReference>
<evidence type="ECO:0000313" key="12">
    <source>
        <dbReference type="Proteomes" id="UP000179920"/>
    </source>
</evidence>
<feature type="region of interest" description="Disordered" evidence="9">
    <location>
        <begin position="1"/>
        <end position="55"/>
    </location>
</feature>
<proteinExistence type="inferred from homology"/>
<dbReference type="Proteomes" id="UP000179920">
    <property type="component" value="Chromosome I"/>
</dbReference>
<gene>
    <name evidence="11" type="ORF">UBRO_03844</name>
</gene>
<dbReference type="AlphaFoldDB" id="A0A1K0GW55"/>
<sequence length="145" mass="15608">MSERGRGGRGGPSNRGSSNSRGNSNNTRGGFSNNRGGGRGGSHSSNSMPSERPKKEAILDLTKYIDQKIRVKFAGGREVFGILKGFDQLMNLVMDEVTESLRDEEGNFTDKTRSLGLVVLRGTALTVINPADGFESIENPFAQAD</sequence>
<dbReference type="InterPro" id="IPR010920">
    <property type="entry name" value="LSM_dom_sf"/>
</dbReference>
<feature type="domain" description="Sm" evidence="10">
    <location>
        <begin position="56"/>
        <end position="134"/>
    </location>
</feature>
<evidence type="ECO:0000256" key="8">
    <source>
        <dbReference type="ARBA" id="ARBA00023274"/>
    </source>
</evidence>
<evidence type="ECO:0000259" key="10">
    <source>
        <dbReference type="PROSITE" id="PS52002"/>
    </source>
</evidence>
<accession>A0A1K0GW55</accession>
<dbReference type="GO" id="GO:0003723">
    <property type="term" value="F:RNA binding"/>
    <property type="evidence" value="ECO:0007669"/>
    <property type="project" value="UniProtKB-KW"/>
</dbReference>
<organism evidence="11 12">
    <name type="scientific">Ustilago bromivora</name>
    <dbReference type="NCBI Taxonomy" id="307758"/>
    <lineage>
        <taxon>Eukaryota</taxon>
        <taxon>Fungi</taxon>
        <taxon>Dikarya</taxon>
        <taxon>Basidiomycota</taxon>
        <taxon>Ustilaginomycotina</taxon>
        <taxon>Ustilaginomycetes</taxon>
        <taxon>Ustilaginales</taxon>
        <taxon>Ustilaginaceae</taxon>
        <taxon>Ustilago</taxon>
    </lineage>
</organism>
<dbReference type="Pfam" id="PF01423">
    <property type="entry name" value="LSM"/>
    <property type="match status" value="1"/>
</dbReference>
<dbReference type="SUPFAM" id="SSF50182">
    <property type="entry name" value="Sm-like ribonucleoproteins"/>
    <property type="match status" value="1"/>
</dbReference>
<evidence type="ECO:0000313" key="11">
    <source>
        <dbReference type="EMBL" id="SAM62102.1"/>
    </source>
</evidence>
<dbReference type="PANTHER" id="PTHR10553">
    <property type="entry name" value="SMALL NUCLEAR RIBONUCLEOPROTEIN"/>
    <property type="match status" value="1"/>
</dbReference>
<dbReference type="GO" id="GO:0000398">
    <property type="term" value="P:mRNA splicing, via spliceosome"/>
    <property type="evidence" value="ECO:0007669"/>
    <property type="project" value="InterPro"/>
</dbReference>
<dbReference type="GO" id="GO:0071013">
    <property type="term" value="C:catalytic step 2 spliceosome"/>
    <property type="evidence" value="ECO:0007669"/>
    <property type="project" value="TreeGrafter"/>
</dbReference>
<dbReference type="InterPro" id="IPR001163">
    <property type="entry name" value="Sm_dom_euk/arc"/>
</dbReference>
<dbReference type="CDD" id="cd01729">
    <property type="entry name" value="LSm7"/>
    <property type="match status" value="1"/>
</dbReference>